<dbReference type="SMART" id="SM00984">
    <property type="entry name" value="UDPG_MGDP_dh_C"/>
    <property type="match status" value="1"/>
</dbReference>
<dbReference type="Proteomes" id="UP000460416">
    <property type="component" value="Unassembled WGS sequence"/>
</dbReference>
<dbReference type="NCBIfam" id="TIGR03026">
    <property type="entry name" value="NDP-sugDHase"/>
    <property type="match status" value="1"/>
</dbReference>
<dbReference type="OrthoDB" id="9803238at2"/>
<sequence>MNKKIAVIGLGYVGLPLARLFATKYSVVGFDINKERVEELRTGTDSTLEVEDDVLQSVLKTKNDNSNGLYCSADLEDIKDCDYFIITVPTPVDKNNRPDLTPLYKSSETVGKILKKGDIVIYESTVYPGVTEDECVPVLEKFSGLKFNEDFFVGYSPERINPGDKEHTVEKILKVTAGSTPEIGEKVNDLYAEVITAGTHLAPTIKVAEAAKVIENSQRDINIAFVNELAKIFNMMNIDTQAVLEAAGTKWNFLPFKPGLVGGHCIGVDPYYLAQKAQEIGYHPEIILAGRRMNDSMGQYVASEVVKLMLQNDLKVKGADILVLGITFKENCPDVRNTKVVDVVKALKEYGVNITIYDPLAKPSEVKHEYGLDTTSELPKAKFDAVVLTVAHREFNNLDLDNLKSDKAVVYDVKGVLGDKCDRKL</sequence>
<name>A0A7M3SWU7_9FLAO</name>
<dbReference type="PANTHER" id="PTHR43491:SF2">
    <property type="entry name" value="UDP-N-ACETYL-D-MANNOSAMINE DEHYDROGENASE"/>
    <property type="match status" value="1"/>
</dbReference>
<dbReference type="SUPFAM" id="SSF48179">
    <property type="entry name" value="6-phosphogluconate dehydrogenase C-terminal domain-like"/>
    <property type="match status" value="1"/>
</dbReference>
<dbReference type="GO" id="GO:0051287">
    <property type="term" value="F:NAD binding"/>
    <property type="evidence" value="ECO:0007669"/>
    <property type="project" value="InterPro"/>
</dbReference>
<dbReference type="PANTHER" id="PTHR43491">
    <property type="entry name" value="UDP-N-ACETYL-D-MANNOSAMINE DEHYDROGENASE"/>
    <property type="match status" value="1"/>
</dbReference>
<dbReference type="Pfam" id="PF03721">
    <property type="entry name" value="UDPG_MGDP_dh_N"/>
    <property type="match status" value="1"/>
</dbReference>
<evidence type="ECO:0000313" key="7">
    <source>
        <dbReference type="Proteomes" id="UP000460416"/>
    </source>
</evidence>
<dbReference type="PIRSF" id="PIRSF500136">
    <property type="entry name" value="UDP_ManNAc_DH"/>
    <property type="match status" value="1"/>
</dbReference>
<dbReference type="PIRSF" id="PIRSF000124">
    <property type="entry name" value="UDPglc_GDPman_dh"/>
    <property type="match status" value="1"/>
</dbReference>
<dbReference type="Gene3D" id="3.40.50.720">
    <property type="entry name" value="NAD(P)-binding Rossmann-like Domain"/>
    <property type="match status" value="2"/>
</dbReference>
<keyword evidence="7" id="KW-1185">Reference proteome</keyword>
<keyword evidence="2" id="KW-0560">Oxidoreductase</keyword>
<dbReference type="InterPro" id="IPR036220">
    <property type="entry name" value="UDP-Glc/GDP-Man_DH_C_sf"/>
</dbReference>
<dbReference type="SUPFAM" id="SSF51735">
    <property type="entry name" value="NAD(P)-binding Rossmann-fold domains"/>
    <property type="match status" value="1"/>
</dbReference>
<keyword evidence="3" id="KW-0520">NAD</keyword>
<dbReference type="GO" id="GO:0016616">
    <property type="term" value="F:oxidoreductase activity, acting on the CH-OH group of donors, NAD or NADP as acceptor"/>
    <property type="evidence" value="ECO:0007669"/>
    <property type="project" value="InterPro"/>
</dbReference>
<dbReference type="AlphaFoldDB" id="A0A7M3SWU7"/>
<dbReference type="InterPro" id="IPR017476">
    <property type="entry name" value="UDP-Glc/GDP-Man"/>
</dbReference>
<proteinExistence type="inferred from homology"/>
<evidence type="ECO:0000256" key="3">
    <source>
        <dbReference type="ARBA" id="ARBA00023027"/>
    </source>
</evidence>
<dbReference type="SUPFAM" id="SSF52413">
    <property type="entry name" value="UDP-glucose/GDP-mannose dehydrogenase C-terminal domain"/>
    <property type="match status" value="1"/>
</dbReference>
<dbReference type="Pfam" id="PF00984">
    <property type="entry name" value="UDPG_MGDP_dh"/>
    <property type="match status" value="1"/>
</dbReference>
<feature type="domain" description="UDP-glucose/GDP-mannose dehydrogenase C-terminal" evidence="5">
    <location>
        <begin position="322"/>
        <end position="419"/>
    </location>
</feature>
<gene>
    <name evidence="6" type="ORF">FLP08_00685</name>
</gene>
<dbReference type="InterPro" id="IPR014027">
    <property type="entry name" value="UDP-Glc/GDP-Man_DH_C"/>
</dbReference>
<dbReference type="InterPro" id="IPR036291">
    <property type="entry name" value="NAD(P)-bd_dom_sf"/>
</dbReference>
<comment type="caution">
    <text evidence="6">The sequence shown here is derived from an EMBL/GenBank/DDBJ whole genome shotgun (WGS) entry which is preliminary data.</text>
</comment>
<evidence type="ECO:0000256" key="4">
    <source>
        <dbReference type="PIRNR" id="PIRNR000124"/>
    </source>
</evidence>
<protein>
    <submittedName>
        <fullName evidence="6">Nucleotide sugar dehydrogenase</fullName>
    </submittedName>
</protein>
<dbReference type="InterPro" id="IPR014026">
    <property type="entry name" value="UDP-Glc/GDP-Man_DH_dimer"/>
</dbReference>
<dbReference type="Pfam" id="PF03720">
    <property type="entry name" value="UDPG_MGDP_dh_C"/>
    <property type="match status" value="1"/>
</dbReference>
<comment type="similarity">
    <text evidence="1 4">Belongs to the UDP-glucose/GDP-mannose dehydrogenase family.</text>
</comment>
<reference evidence="6 7" key="1">
    <citation type="submission" date="2019-07" db="EMBL/GenBank/DDBJ databases">
        <title>Gramella aestuarii sp. nov., isolated from a tidal flat, and emended description of Gramella echinicola.</title>
        <authorList>
            <person name="Liu L."/>
        </authorList>
    </citation>
    <scope>NUCLEOTIDE SEQUENCE [LARGE SCALE GENOMIC DNA]</scope>
    <source>
        <strain evidence="6 7">BS12</strain>
    </source>
</reference>
<accession>A0A7M3SWU7</accession>
<dbReference type="InterPro" id="IPR001732">
    <property type="entry name" value="UDP-Glc/GDP-Man_DH_N"/>
</dbReference>
<dbReference type="EMBL" id="VJVW01000001">
    <property type="protein sequence ID" value="MUP41078.1"/>
    <property type="molecule type" value="Genomic_DNA"/>
</dbReference>
<dbReference type="InterPro" id="IPR028359">
    <property type="entry name" value="UDP_ManNAc/GlcNAc_DH"/>
</dbReference>
<evidence type="ECO:0000313" key="6">
    <source>
        <dbReference type="EMBL" id="MUP41078.1"/>
    </source>
</evidence>
<dbReference type="RefSeq" id="WP_156273013.1">
    <property type="nucleotide sequence ID" value="NZ_BAABGI010000002.1"/>
</dbReference>
<dbReference type="InterPro" id="IPR008927">
    <property type="entry name" value="6-PGluconate_DH-like_C_sf"/>
</dbReference>
<dbReference type="GO" id="GO:0000271">
    <property type="term" value="P:polysaccharide biosynthetic process"/>
    <property type="evidence" value="ECO:0007669"/>
    <property type="project" value="InterPro"/>
</dbReference>
<evidence type="ECO:0000259" key="5">
    <source>
        <dbReference type="SMART" id="SM00984"/>
    </source>
</evidence>
<evidence type="ECO:0000256" key="1">
    <source>
        <dbReference type="ARBA" id="ARBA00006601"/>
    </source>
</evidence>
<evidence type="ECO:0000256" key="2">
    <source>
        <dbReference type="ARBA" id="ARBA00023002"/>
    </source>
</evidence>
<organism evidence="6 7">
    <name type="scientific">Christiangramia aestuarii</name>
    <dbReference type="NCBI Taxonomy" id="1028746"/>
    <lineage>
        <taxon>Bacteria</taxon>
        <taxon>Pseudomonadati</taxon>
        <taxon>Bacteroidota</taxon>
        <taxon>Flavobacteriia</taxon>
        <taxon>Flavobacteriales</taxon>
        <taxon>Flavobacteriaceae</taxon>
        <taxon>Christiangramia</taxon>
    </lineage>
</organism>
<dbReference type="GO" id="GO:0016628">
    <property type="term" value="F:oxidoreductase activity, acting on the CH-CH group of donors, NAD or NADP as acceptor"/>
    <property type="evidence" value="ECO:0007669"/>
    <property type="project" value="InterPro"/>
</dbReference>